<sequence>MASIKDWSLMVTIIDIIWGTFVSSLSASLSFLVITKFMEG</sequence>
<protein>
    <submittedName>
        <fullName evidence="2">Uncharacterized protein</fullName>
    </submittedName>
</protein>
<dbReference type="Pfam" id="PF09945">
    <property type="entry name" value="DUF2177"/>
    <property type="match status" value="1"/>
</dbReference>
<name>A0A2A5SI01_LACLH</name>
<feature type="transmembrane region" description="Helical" evidence="1">
    <location>
        <begin position="7"/>
        <end position="34"/>
    </location>
</feature>
<gene>
    <name evidence="2" type="ORF">RU90_GL002460</name>
</gene>
<accession>A0A2A5SI01</accession>
<dbReference type="InterPro" id="IPR018687">
    <property type="entry name" value="DUF2177_membr"/>
</dbReference>
<evidence type="ECO:0000313" key="3">
    <source>
        <dbReference type="Proteomes" id="UP000218744"/>
    </source>
</evidence>
<dbReference type="EMBL" id="JXKA01000008">
    <property type="protein sequence ID" value="PCS13045.1"/>
    <property type="molecule type" value="Genomic_DNA"/>
</dbReference>
<keyword evidence="1" id="KW-0812">Transmembrane</keyword>
<evidence type="ECO:0000256" key="1">
    <source>
        <dbReference type="SAM" id="Phobius"/>
    </source>
</evidence>
<keyword evidence="1" id="KW-1133">Transmembrane helix</keyword>
<reference evidence="2 3" key="1">
    <citation type="submission" date="2014-12" db="EMBL/GenBank/DDBJ databases">
        <title>Draft genome sequences of 10 type strains of Lactococcus.</title>
        <authorList>
            <person name="Sun Z."/>
            <person name="Zhong Z."/>
            <person name="Liu W."/>
            <person name="Zhang W."/>
            <person name="Zhang H."/>
        </authorList>
    </citation>
    <scope>NUCLEOTIDE SEQUENCE [LARGE SCALE GENOMIC DNA]</scope>
    <source>
        <strain evidence="2 3">DSM 20450</strain>
    </source>
</reference>
<organism evidence="2 3">
    <name type="scientific">Lactococcus lactis subsp. hordniae</name>
    <dbReference type="NCBI Taxonomy" id="203404"/>
    <lineage>
        <taxon>Bacteria</taxon>
        <taxon>Bacillati</taxon>
        <taxon>Bacillota</taxon>
        <taxon>Bacilli</taxon>
        <taxon>Lactobacillales</taxon>
        <taxon>Streptococcaceae</taxon>
        <taxon>Lactococcus</taxon>
    </lineage>
</organism>
<dbReference type="AlphaFoldDB" id="A0A2A5SI01"/>
<keyword evidence="1" id="KW-0472">Membrane</keyword>
<comment type="caution">
    <text evidence="2">The sequence shown here is derived from an EMBL/GenBank/DDBJ whole genome shotgun (WGS) entry which is preliminary data.</text>
</comment>
<proteinExistence type="predicted"/>
<evidence type="ECO:0000313" key="2">
    <source>
        <dbReference type="EMBL" id="PCS13045.1"/>
    </source>
</evidence>
<dbReference type="Proteomes" id="UP000218744">
    <property type="component" value="Unassembled WGS sequence"/>
</dbReference>